<dbReference type="Proteomes" id="UP000288716">
    <property type="component" value="Unassembled WGS sequence"/>
</dbReference>
<dbReference type="Pfam" id="PF10551">
    <property type="entry name" value="MULE"/>
    <property type="match status" value="1"/>
</dbReference>
<protein>
    <recommendedName>
        <fullName evidence="1">MULE transposase domain-containing protein</fullName>
    </recommendedName>
</protein>
<proteinExistence type="predicted"/>
<organism evidence="2 3">
    <name type="scientific">Leptotrombidium deliense</name>
    <dbReference type="NCBI Taxonomy" id="299467"/>
    <lineage>
        <taxon>Eukaryota</taxon>
        <taxon>Metazoa</taxon>
        <taxon>Ecdysozoa</taxon>
        <taxon>Arthropoda</taxon>
        <taxon>Chelicerata</taxon>
        <taxon>Arachnida</taxon>
        <taxon>Acari</taxon>
        <taxon>Acariformes</taxon>
        <taxon>Trombidiformes</taxon>
        <taxon>Prostigmata</taxon>
        <taxon>Anystina</taxon>
        <taxon>Parasitengona</taxon>
        <taxon>Trombiculoidea</taxon>
        <taxon>Trombiculidae</taxon>
        <taxon>Leptotrombidium</taxon>
    </lineage>
</organism>
<dbReference type="InterPro" id="IPR018289">
    <property type="entry name" value="MULE_transposase_dom"/>
</dbReference>
<dbReference type="EMBL" id="NCKV01011042">
    <property type="protein sequence ID" value="RWS21740.1"/>
    <property type="molecule type" value="Genomic_DNA"/>
</dbReference>
<name>A0A443S2H9_9ACAR</name>
<accession>A0A443S2H9</accession>
<sequence>MHYCRYADGTFKTAPPLFAQVYTIHGIKYSNVIPAVYALLPDQTTDTYTRVLNAIKFSRPNVQPTTIMTDFEIAQINAYKNAFPNIETKGCFFHLRQSIYRHIKSDRDILSLYEDENTLDNALYLRQIPALAFVPPDVIQGFSMLLDTDFFKNNMDTVLPLLDYFEDTYLGRPVGNGMNRRNPRFAIKMWNCFESVIDDLPKTNNSVEGWHRAFSSLIDCSHPTIWKFIDGIKQDQSINELKLEQYLAGEHPSQNFRRQLESVRFQTVVNEYGTRNMLDYFRGIAHNLTYPTE</sequence>
<evidence type="ECO:0000313" key="3">
    <source>
        <dbReference type="Proteomes" id="UP000288716"/>
    </source>
</evidence>
<dbReference type="PANTHER" id="PTHR47160">
    <property type="entry name" value="PUTATIVE-RELATED"/>
    <property type="match status" value="1"/>
</dbReference>
<keyword evidence="3" id="KW-1185">Reference proteome</keyword>
<dbReference type="OrthoDB" id="6500349at2759"/>
<dbReference type="PANTHER" id="PTHR47160:SF5">
    <property type="entry name" value="MULE TRANSPOSASE DOMAIN-CONTAINING PROTEIN"/>
    <property type="match status" value="1"/>
</dbReference>
<dbReference type="AlphaFoldDB" id="A0A443S2H9"/>
<comment type="caution">
    <text evidence="2">The sequence shown here is derived from an EMBL/GenBank/DDBJ whole genome shotgun (WGS) entry which is preliminary data.</text>
</comment>
<evidence type="ECO:0000313" key="2">
    <source>
        <dbReference type="EMBL" id="RWS21740.1"/>
    </source>
</evidence>
<reference evidence="2 3" key="1">
    <citation type="journal article" date="2018" name="Gigascience">
        <title>Genomes of trombidid mites reveal novel predicted allergens and laterally-transferred genes associated with secondary metabolism.</title>
        <authorList>
            <person name="Dong X."/>
            <person name="Chaisiri K."/>
            <person name="Xia D."/>
            <person name="Armstrong S.D."/>
            <person name="Fang Y."/>
            <person name="Donnelly M.J."/>
            <person name="Kadowaki T."/>
            <person name="McGarry J.W."/>
            <person name="Darby A.C."/>
            <person name="Makepeace B.L."/>
        </authorList>
    </citation>
    <scope>NUCLEOTIDE SEQUENCE [LARGE SCALE GENOMIC DNA]</scope>
    <source>
        <strain evidence="2">UoL-UT</strain>
    </source>
</reference>
<feature type="domain" description="MULE transposase" evidence="1">
    <location>
        <begin position="7"/>
        <end position="97"/>
    </location>
</feature>
<evidence type="ECO:0000259" key="1">
    <source>
        <dbReference type="Pfam" id="PF10551"/>
    </source>
</evidence>
<gene>
    <name evidence="2" type="ORF">B4U80_09561</name>
</gene>
<dbReference type="STRING" id="299467.A0A443S2H9"/>
<dbReference type="VEuPathDB" id="VectorBase:LDEU010300"/>